<gene>
    <name evidence="14" type="ORF">FHS68_000828</name>
</gene>
<dbReference type="SUPFAM" id="SSF54534">
    <property type="entry name" value="FKBP-like"/>
    <property type="match status" value="2"/>
</dbReference>
<proteinExistence type="inferred from homology"/>
<keyword evidence="2" id="KW-1003">Cell membrane</keyword>
<evidence type="ECO:0000256" key="7">
    <source>
        <dbReference type="ARBA" id="ARBA00023186"/>
    </source>
</evidence>
<dbReference type="InterPro" id="IPR052029">
    <property type="entry name" value="PpiD_chaperone"/>
</dbReference>
<evidence type="ECO:0000256" key="9">
    <source>
        <dbReference type="ARBA" id="ARBA00040743"/>
    </source>
</evidence>
<keyword evidence="6 12" id="KW-0472">Membrane</keyword>
<evidence type="ECO:0000256" key="8">
    <source>
        <dbReference type="ARBA" id="ARBA00038408"/>
    </source>
</evidence>
<evidence type="ECO:0000259" key="13">
    <source>
        <dbReference type="PROSITE" id="PS50198"/>
    </source>
</evidence>
<dbReference type="InterPro" id="IPR023058">
    <property type="entry name" value="PPIase_PpiC_CS"/>
</dbReference>
<dbReference type="InterPro" id="IPR000297">
    <property type="entry name" value="PPIase_PpiC"/>
</dbReference>
<evidence type="ECO:0000256" key="3">
    <source>
        <dbReference type="ARBA" id="ARBA00022519"/>
    </source>
</evidence>
<dbReference type="GO" id="GO:0003755">
    <property type="term" value="F:peptidyl-prolyl cis-trans isomerase activity"/>
    <property type="evidence" value="ECO:0007669"/>
    <property type="project" value="UniProtKB-EC"/>
</dbReference>
<feature type="transmembrane region" description="Helical" evidence="12">
    <location>
        <begin position="12"/>
        <end position="33"/>
    </location>
</feature>
<name>A0ABX0UFH9_9BACT</name>
<dbReference type="RefSeq" id="WP_167267468.1">
    <property type="nucleotide sequence ID" value="NZ_JAASQJ010000001.1"/>
</dbReference>
<protein>
    <recommendedName>
        <fullName evidence="9">Periplasmic chaperone PpiD</fullName>
    </recommendedName>
    <alternativeName>
        <fullName evidence="10">Periplasmic folding chaperone</fullName>
    </alternativeName>
</protein>
<keyword evidence="4 12" id="KW-0812">Transmembrane</keyword>
<evidence type="ECO:0000256" key="11">
    <source>
        <dbReference type="PROSITE-ProRule" id="PRU00278"/>
    </source>
</evidence>
<accession>A0ABX0UFH9</accession>
<evidence type="ECO:0000256" key="1">
    <source>
        <dbReference type="ARBA" id="ARBA00004382"/>
    </source>
</evidence>
<feature type="domain" description="PpiC" evidence="13">
    <location>
        <begin position="343"/>
        <end position="446"/>
    </location>
</feature>
<dbReference type="PANTHER" id="PTHR47529:SF1">
    <property type="entry name" value="PERIPLASMIC CHAPERONE PPID"/>
    <property type="match status" value="1"/>
</dbReference>
<evidence type="ECO:0000256" key="2">
    <source>
        <dbReference type="ARBA" id="ARBA00022475"/>
    </source>
</evidence>
<dbReference type="EMBL" id="JAASQJ010000001">
    <property type="protein sequence ID" value="NIJ51672.1"/>
    <property type="molecule type" value="Genomic_DNA"/>
</dbReference>
<keyword evidence="5 12" id="KW-1133">Transmembrane helix</keyword>
<reference evidence="14 15" key="1">
    <citation type="submission" date="2020-03" db="EMBL/GenBank/DDBJ databases">
        <title>Genomic Encyclopedia of Type Strains, Phase IV (KMG-IV): sequencing the most valuable type-strain genomes for metagenomic binning, comparative biology and taxonomic classification.</title>
        <authorList>
            <person name="Goeker M."/>
        </authorList>
    </citation>
    <scope>NUCLEOTIDE SEQUENCE [LARGE SCALE GENOMIC DNA]</scope>
    <source>
        <strain evidence="14 15">DSM 102865</strain>
    </source>
</reference>
<dbReference type="PROSITE" id="PS01096">
    <property type="entry name" value="PPIC_PPIASE_1"/>
    <property type="match status" value="1"/>
</dbReference>
<dbReference type="Pfam" id="PF13616">
    <property type="entry name" value="Rotamase_3"/>
    <property type="match status" value="1"/>
</dbReference>
<evidence type="ECO:0000256" key="4">
    <source>
        <dbReference type="ARBA" id="ARBA00022692"/>
    </source>
</evidence>
<dbReference type="Gene3D" id="3.10.50.40">
    <property type="match status" value="2"/>
</dbReference>
<comment type="caution">
    <text evidence="14">The sequence shown here is derived from an EMBL/GenBank/DDBJ whole genome shotgun (WGS) entry which is preliminary data.</text>
</comment>
<evidence type="ECO:0000256" key="5">
    <source>
        <dbReference type="ARBA" id="ARBA00022989"/>
    </source>
</evidence>
<comment type="similarity">
    <text evidence="8">Belongs to the PpiD chaperone family.</text>
</comment>
<comment type="subcellular location">
    <subcellularLocation>
        <location evidence="1">Cell inner membrane</location>
        <topology evidence="1">Single-pass type II membrane protein</topology>
        <orientation evidence="1">Periplasmic side</orientation>
    </subcellularLocation>
</comment>
<evidence type="ECO:0000313" key="14">
    <source>
        <dbReference type="EMBL" id="NIJ51672.1"/>
    </source>
</evidence>
<keyword evidence="11 14" id="KW-0413">Isomerase</keyword>
<keyword evidence="3" id="KW-0997">Cell inner membrane</keyword>
<keyword evidence="11" id="KW-0697">Rotamase</keyword>
<dbReference type="Proteomes" id="UP001179181">
    <property type="component" value="Unassembled WGS sequence"/>
</dbReference>
<keyword evidence="7" id="KW-0143">Chaperone</keyword>
<evidence type="ECO:0000313" key="15">
    <source>
        <dbReference type="Proteomes" id="UP001179181"/>
    </source>
</evidence>
<keyword evidence="15" id="KW-1185">Reference proteome</keyword>
<evidence type="ECO:0000256" key="10">
    <source>
        <dbReference type="ARBA" id="ARBA00042775"/>
    </source>
</evidence>
<dbReference type="Pfam" id="PF13623">
    <property type="entry name" value="SurA_N_2"/>
    <property type="match status" value="1"/>
</dbReference>
<evidence type="ECO:0000256" key="12">
    <source>
        <dbReference type="SAM" id="Phobius"/>
    </source>
</evidence>
<feature type="domain" description="PpiC" evidence="13">
    <location>
        <begin position="543"/>
        <end position="658"/>
    </location>
</feature>
<organism evidence="14 15">
    <name type="scientific">Dyadobacter arcticus</name>
    <dbReference type="NCBI Taxonomy" id="1078754"/>
    <lineage>
        <taxon>Bacteria</taxon>
        <taxon>Pseudomonadati</taxon>
        <taxon>Bacteroidota</taxon>
        <taxon>Cytophagia</taxon>
        <taxon>Cytophagales</taxon>
        <taxon>Spirosomataceae</taxon>
        <taxon>Dyadobacter</taxon>
    </lineage>
</organism>
<evidence type="ECO:0000256" key="6">
    <source>
        <dbReference type="ARBA" id="ARBA00023136"/>
    </source>
</evidence>
<dbReference type="InterPro" id="IPR027304">
    <property type="entry name" value="Trigger_fact/SurA_dom_sf"/>
</dbReference>
<dbReference type="PROSITE" id="PS50198">
    <property type="entry name" value="PPIC_PPIASE_2"/>
    <property type="match status" value="2"/>
</dbReference>
<dbReference type="InterPro" id="IPR046357">
    <property type="entry name" value="PPIase_dom_sf"/>
</dbReference>
<dbReference type="SUPFAM" id="SSF109998">
    <property type="entry name" value="Triger factor/SurA peptide-binding domain-like"/>
    <property type="match status" value="1"/>
</dbReference>
<sequence>MALINKIREKSGIAVTVIAVSLILFMVGGDLMGPNSMLGGGNNQVVGEIAGNKIDIKDFQTRVDGFRQNYEAQSGRSLNENELSSLRDQAWNQFVVDIAYKKQFEDLGLSVTDEELYDMVQGNHISPSILQAFSDPTTQRFDKNAVVNYLKNLKTLPIEQQKSWENFEKSLREERTRSKYENLLKLSTYIPKAQAEKEYVAQNTKANLRYLYVPYFSVVDTTIKVTDSQLESYLSAHRKEYKGTDTRSIEYVTFPIQPAKDDSAALYTEIKELARGLATAQNDSAFASMNSDIPLPLNQTLGTMTEQLKEAVKTFVPGGVYGPYREGNTYYIYKYGGTKSDTVSTARASHILIGSDNQSDSAKTAARAKAEGILAQIRAGANFEALAATSSTDQGSAQRGGDVGYFPNNGTMVKPFEEAVFSATATGLIPRLIESQFGFHIIKVTDTKSNTVYRIASIGKTIAPSQATRDEAYRKADEFVNSVKTKEQFDEAVKKNKALVVATANRVPESATNINAIQNGRDIVRWAFKDDSKINSVSQVFETEEQYIVAVLVAKSDAKDVKVDDFRDELTTKVRNEIKAEQITAKLKGATGDLETIAKKYGAGALVESASDISLATGFLTSAGFDPIALGKAFGLKPGQKTGVFTGENGVFVVELISKTEAPKIADFTQYKTQLTQSLEGRMSYLVNEAIRDNAKIEDHRAKFF</sequence>
<dbReference type="PANTHER" id="PTHR47529">
    <property type="entry name" value="PEPTIDYL-PROLYL CIS-TRANS ISOMERASE D"/>
    <property type="match status" value="1"/>
</dbReference>